<dbReference type="Proteomes" id="UP000231214">
    <property type="component" value="Unassembled WGS sequence"/>
</dbReference>
<dbReference type="EMBL" id="PEZK01000004">
    <property type="protein sequence ID" value="PIU02430.1"/>
    <property type="molecule type" value="Genomic_DNA"/>
</dbReference>
<reference evidence="3" key="1">
    <citation type="submission" date="2017-09" db="EMBL/GenBank/DDBJ databases">
        <title>Depth-based differentiation of microbial function through sediment-hosted aquifers and enrichment of novel symbionts in the deep terrestrial subsurface.</title>
        <authorList>
            <person name="Probst A.J."/>
            <person name="Ladd B."/>
            <person name="Jarett J.K."/>
            <person name="Geller-Mcgrath D.E."/>
            <person name="Sieber C.M.K."/>
            <person name="Emerson J.B."/>
            <person name="Anantharaman K."/>
            <person name="Thomas B.C."/>
            <person name="Malmstrom R."/>
            <person name="Stieglmeier M."/>
            <person name="Klingl A."/>
            <person name="Woyke T."/>
            <person name="Ryan C.M."/>
            <person name="Banfield J.F."/>
        </authorList>
    </citation>
    <scope>NUCLEOTIDE SEQUENCE [LARGE SCALE GENOMIC DNA]</scope>
</reference>
<evidence type="ECO:0008006" key="4">
    <source>
        <dbReference type="Google" id="ProtNLM"/>
    </source>
</evidence>
<comment type="caution">
    <text evidence="2">The sequence shown here is derived from an EMBL/GenBank/DDBJ whole genome shotgun (WGS) entry which is preliminary data.</text>
</comment>
<evidence type="ECO:0000313" key="2">
    <source>
        <dbReference type="EMBL" id="PIU02430.1"/>
    </source>
</evidence>
<protein>
    <recommendedName>
        <fullName evidence="4">SIMPL domain-containing protein</fullName>
    </recommendedName>
</protein>
<organism evidence="2 3">
    <name type="scientific">Candidatus Shapirobacteria bacterium CG09_land_8_20_14_0_10_49_15</name>
    <dbReference type="NCBI Taxonomy" id="1974482"/>
    <lineage>
        <taxon>Bacteria</taxon>
        <taxon>Candidatus Shapironibacteriota</taxon>
    </lineage>
</organism>
<dbReference type="Gene3D" id="3.30.110.170">
    <property type="entry name" value="Protein of unknown function (DUF541), domain 1"/>
    <property type="match status" value="1"/>
</dbReference>
<dbReference type="Gene3D" id="3.30.70.2970">
    <property type="entry name" value="Protein of unknown function (DUF541), domain 2"/>
    <property type="match status" value="1"/>
</dbReference>
<sequence>MYDNKKKIIAIITLVMLLVVGWWTKRQYFDKPTLITVVGEGRIKVQPEMVRFTITVLNNASSSTQAIVDNNHLVQKLISVLRSSGVDNNDISLAYVRVVSSQNQYQASNNVEATLKNLAKLDNLIIELYANGAKSITNIIFTTQNSKDLEQAIALAIKDAQDRAKELAKATKKMLGRQVSITTVEMGEASALTGEASQADLAGVTSSSPSQIEIARQVSIVFELK</sequence>
<accession>A0A2M6XBI1</accession>
<evidence type="ECO:0000256" key="1">
    <source>
        <dbReference type="SAM" id="Phobius"/>
    </source>
</evidence>
<dbReference type="PANTHER" id="PTHR34387">
    <property type="entry name" value="SLR1258 PROTEIN"/>
    <property type="match status" value="1"/>
</dbReference>
<dbReference type="InterPro" id="IPR007497">
    <property type="entry name" value="SIMPL/DUF541"/>
</dbReference>
<gene>
    <name evidence="2" type="ORF">COT66_00140</name>
</gene>
<name>A0A2M6XBI1_9BACT</name>
<dbReference type="PANTHER" id="PTHR34387:SF2">
    <property type="entry name" value="SLR1258 PROTEIN"/>
    <property type="match status" value="1"/>
</dbReference>
<proteinExistence type="predicted"/>
<dbReference type="InterPro" id="IPR052022">
    <property type="entry name" value="26kDa_periplasmic_antigen"/>
</dbReference>
<dbReference type="Pfam" id="PF04402">
    <property type="entry name" value="SIMPL"/>
    <property type="match status" value="1"/>
</dbReference>
<keyword evidence="1" id="KW-0472">Membrane</keyword>
<keyword evidence="1" id="KW-1133">Transmembrane helix</keyword>
<dbReference type="AlphaFoldDB" id="A0A2M6XBI1"/>
<dbReference type="GO" id="GO:0006974">
    <property type="term" value="P:DNA damage response"/>
    <property type="evidence" value="ECO:0007669"/>
    <property type="project" value="TreeGrafter"/>
</dbReference>
<keyword evidence="1" id="KW-0812">Transmembrane</keyword>
<evidence type="ECO:0000313" key="3">
    <source>
        <dbReference type="Proteomes" id="UP000231214"/>
    </source>
</evidence>
<feature type="transmembrane region" description="Helical" evidence="1">
    <location>
        <begin position="7"/>
        <end position="24"/>
    </location>
</feature>